<dbReference type="Gene3D" id="2.102.10.10">
    <property type="entry name" value="Rieske [2Fe-2S] iron-sulphur domain"/>
    <property type="match status" value="1"/>
</dbReference>
<protein>
    <submittedName>
        <fullName evidence="6">Rieske 2Fe-2S domain-containing protein</fullName>
    </submittedName>
</protein>
<dbReference type="PANTHER" id="PTHR40261:SF1">
    <property type="entry name" value="RIESKE DOMAIN-CONTAINING PROTEIN"/>
    <property type="match status" value="1"/>
</dbReference>
<dbReference type="GO" id="GO:0051537">
    <property type="term" value="F:2 iron, 2 sulfur cluster binding"/>
    <property type="evidence" value="ECO:0007669"/>
    <property type="project" value="UniProtKB-KW"/>
</dbReference>
<keyword evidence="7" id="KW-1185">Reference proteome</keyword>
<comment type="caution">
    <text evidence="6">The sequence shown here is derived from an EMBL/GenBank/DDBJ whole genome shotgun (WGS) entry which is preliminary data.</text>
</comment>
<dbReference type="SUPFAM" id="SSF50022">
    <property type="entry name" value="ISP domain"/>
    <property type="match status" value="1"/>
</dbReference>
<dbReference type="CDD" id="cd03467">
    <property type="entry name" value="Rieske"/>
    <property type="match status" value="1"/>
</dbReference>
<proteinExistence type="predicted"/>
<dbReference type="Pfam" id="PF00355">
    <property type="entry name" value="Rieske"/>
    <property type="match status" value="1"/>
</dbReference>
<feature type="domain" description="Rieske" evidence="5">
    <location>
        <begin position="8"/>
        <end position="112"/>
    </location>
</feature>
<sequence length="113" mass="11760">MTATADTPTLCQLDDIPDGNAIEVEAMVGGEPESLLVYRDGGEARAYLNVCPHAGRRLDYAPGRFLVRNGLIICAAHGATFAAGDGHCQTGPCKGDRLRAVPVSVTDGAVHLA</sequence>
<evidence type="ECO:0000313" key="7">
    <source>
        <dbReference type="Proteomes" id="UP000490980"/>
    </source>
</evidence>
<dbReference type="InterPro" id="IPR036922">
    <property type="entry name" value="Rieske_2Fe-2S_sf"/>
</dbReference>
<evidence type="ECO:0000259" key="5">
    <source>
        <dbReference type="PROSITE" id="PS51296"/>
    </source>
</evidence>
<reference evidence="6 7" key="1">
    <citation type="submission" date="2020-03" db="EMBL/GenBank/DDBJ databases">
        <authorList>
            <person name="Lai Q."/>
        </authorList>
    </citation>
    <scope>NUCLEOTIDE SEQUENCE [LARGE SCALE GENOMIC DNA]</scope>
    <source>
        <strain evidence="6 7">CCUG 25036</strain>
    </source>
</reference>
<keyword evidence="3" id="KW-0408">Iron</keyword>
<accession>A0A7X5UDE8</accession>
<evidence type="ECO:0000256" key="4">
    <source>
        <dbReference type="ARBA" id="ARBA00023014"/>
    </source>
</evidence>
<evidence type="ECO:0000256" key="2">
    <source>
        <dbReference type="ARBA" id="ARBA00022723"/>
    </source>
</evidence>
<dbReference type="PROSITE" id="PS51296">
    <property type="entry name" value="RIESKE"/>
    <property type="match status" value="1"/>
</dbReference>
<dbReference type="EMBL" id="JAARLZ010000011">
    <property type="protein sequence ID" value="NII08259.1"/>
    <property type="molecule type" value="Genomic_DNA"/>
</dbReference>
<name>A0A7X5UDE8_9GAMM</name>
<gene>
    <name evidence="6" type="ORF">HBF25_17880</name>
</gene>
<dbReference type="InterPro" id="IPR017941">
    <property type="entry name" value="Rieske_2Fe-2S"/>
</dbReference>
<keyword evidence="4" id="KW-0411">Iron-sulfur</keyword>
<evidence type="ECO:0000256" key="1">
    <source>
        <dbReference type="ARBA" id="ARBA00022714"/>
    </source>
</evidence>
<evidence type="ECO:0000313" key="6">
    <source>
        <dbReference type="EMBL" id="NII08259.1"/>
    </source>
</evidence>
<dbReference type="PANTHER" id="PTHR40261">
    <property type="match status" value="1"/>
</dbReference>
<keyword evidence="2" id="KW-0479">Metal-binding</keyword>
<dbReference type="AlphaFoldDB" id="A0A7X5UDE8"/>
<dbReference type="RefSeq" id="WP_166950834.1">
    <property type="nucleotide sequence ID" value="NZ_CP077072.1"/>
</dbReference>
<dbReference type="Proteomes" id="UP000490980">
    <property type="component" value="Unassembled WGS sequence"/>
</dbReference>
<evidence type="ECO:0000256" key="3">
    <source>
        <dbReference type="ARBA" id="ARBA00023004"/>
    </source>
</evidence>
<keyword evidence="1" id="KW-0001">2Fe-2S</keyword>
<dbReference type="GO" id="GO:0046872">
    <property type="term" value="F:metal ion binding"/>
    <property type="evidence" value="ECO:0007669"/>
    <property type="project" value="UniProtKB-KW"/>
</dbReference>
<organism evidence="6 7">
    <name type="scientific">Luteibacter anthropi</name>
    <dbReference type="NCBI Taxonomy" id="564369"/>
    <lineage>
        <taxon>Bacteria</taxon>
        <taxon>Pseudomonadati</taxon>
        <taxon>Pseudomonadota</taxon>
        <taxon>Gammaproteobacteria</taxon>
        <taxon>Lysobacterales</taxon>
        <taxon>Rhodanobacteraceae</taxon>
        <taxon>Luteibacter</taxon>
    </lineage>
</organism>